<sequence>MDFPASVHDDEQPQFTLTIDNTRITVLGTAHVSRVSAQVVSRLLQSGAYDAVAVELCPSRHHAIVDPDALSRMNLFQVLRQGKAPMVTASLALGAYQQRLAEQFDIEPGAEMRAAIHEARIAHLPVLLIDREVGTTLRRCYRSVPWWRRMNLFTGLMAGVVSKEKISEEEIERLKQGDVLESTFNQFAEESQALYKPLIHERDVYMAARLRQEAHTGAYQHILAVVGAGHLAGLRQALTEPSPERPGDLIQQLDQLPPPALWPKLLPWLVVALILFGFVLGFSRNPDLGWQLVRDWVLINGTLAGIGGLIAGGHPLTVVTAALAAPLTSLNPTIGVGFVAAAMETFLRKPTVGDFSRLRRDTAHLRGWWRNRVSRVLLVFVFTTLGSAIGTYTAGFRIAERLLGS</sequence>
<reference evidence="2 3" key="1">
    <citation type="submission" date="2016-10" db="EMBL/GenBank/DDBJ databases">
        <authorList>
            <person name="de Groot N.N."/>
        </authorList>
    </citation>
    <scope>NUCLEOTIDE SEQUENCE [LARGE SCALE GENOMIC DNA]</scope>
    <source>
        <strain evidence="2 3">B7-7</strain>
    </source>
</reference>
<dbReference type="RefSeq" id="WP_090205256.1">
    <property type="nucleotide sequence ID" value="NZ_FOFO01000009.1"/>
</dbReference>
<dbReference type="InterPro" id="IPR046345">
    <property type="entry name" value="TraB_PrgY-like"/>
</dbReference>
<dbReference type="Proteomes" id="UP000199496">
    <property type="component" value="Unassembled WGS sequence"/>
</dbReference>
<dbReference type="NCBIfam" id="TIGR00261">
    <property type="entry name" value="traB"/>
    <property type="match status" value="1"/>
</dbReference>
<dbReference type="PANTHER" id="PTHR21530:SF7">
    <property type="entry name" value="TRAB DOMAIN-CONTAINING PROTEIN"/>
    <property type="match status" value="1"/>
</dbReference>
<keyword evidence="1" id="KW-1133">Transmembrane helix</keyword>
<feature type="transmembrane region" description="Helical" evidence="1">
    <location>
        <begin position="376"/>
        <end position="399"/>
    </location>
</feature>
<dbReference type="InterPro" id="IPR002816">
    <property type="entry name" value="TraB/PrgY/GumN_fam"/>
</dbReference>
<dbReference type="EMBL" id="FOFO01000009">
    <property type="protein sequence ID" value="SEP88241.1"/>
    <property type="molecule type" value="Genomic_DNA"/>
</dbReference>
<protein>
    <submittedName>
        <fullName evidence="2">Pheromone shutdown-related protein TraB</fullName>
    </submittedName>
</protein>
<keyword evidence="1" id="KW-0472">Membrane</keyword>
<dbReference type="PANTHER" id="PTHR21530">
    <property type="entry name" value="PHEROMONE SHUTDOWN PROTEIN"/>
    <property type="match status" value="1"/>
</dbReference>
<dbReference type="STRING" id="867345.SAMN05421693_10917"/>
<gene>
    <name evidence="2" type="ORF">SAMN05421693_10917</name>
</gene>
<dbReference type="AlphaFoldDB" id="A0A1H9BHN9"/>
<feature type="transmembrane region" description="Helical" evidence="1">
    <location>
        <begin position="295"/>
        <end position="312"/>
    </location>
</feature>
<dbReference type="InterPro" id="IPR005230">
    <property type="entry name" value="TraB_bac"/>
</dbReference>
<dbReference type="CDD" id="cd14726">
    <property type="entry name" value="TraB_PrgY-like"/>
    <property type="match status" value="1"/>
</dbReference>
<evidence type="ECO:0000256" key="1">
    <source>
        <dbReference type="SAM" id="Phobius"/>
    </source>
</evidence>
<feature type="transmembrane region" description="Helical" evidence="1">
    <location>
        <begin position="318"/>
        <end position="341"/>
    </location>
</feature>
<name>A0A1H9BHN9_9GAMM</name>
<proteinExistence type="predicted"/>
<evidence type="ECO:0000313" key="2">
    <source>
        <dbReference type="EMBL" id="SEP88241.1"/>
    </source>
</evidence>
<keyword evidence="3" id="KW-1185">Reference proteome</keyword>
<dbReference type="OrthoDB" id="9809330at2"/>
<accession>A0A1H9BHN9</accession>
<dbReference type="Pfam" id="PF01963">
    <property type="entry name" value="TraB_PrgY_gumN"/>
    <property type="match status" value="1"/>
</dbReference>
<evidence type="ECO:0000313" key="3">
    <source>
        <dbReference type="Proteomes" id="UP000199496"/>
    </source>
</evidence>
<organism evidence="2 3">
    <name type="scientific">Ectothiorhodospira magna</name>
    <dbReference type="NCBI Taxonomy" id="867345"/>
    <lineage>
        <taxon>Bacteria</taxon>
        <taxon>Pseudomonadati</taxon>
        <taxon>Pseudomonadota</taxon>
        <taxon>Gammaproteobacteria</taxon>
        <taxon>Chromatiales</taxon>
        <taxon>Ectothiorhodospiraceae</taxon>
        <taxon>Ectothiorhodospira</taxon>
    </lineage>
</organism>
<feature type="transmembrane region" description="Helical" evidence="1">
    <location>
        <begin position="265"/>
        <end position="283"/>
    </location>
</feature>
<keyword evidence="1" id="KW-0812">Transmembrane</keyword>